<dbReference type="RefSeq" id="WP_344909360.1">
    <property type="nucleotide sequence ID" value="NZ_BAABDL010000004.1"/>
</dbReference>
<proteinExistence type="predicted"/>
<protein>
    <submittedName>
        <fullName evidence="1">Uncharacterized protein</fullName>
    </submittedName>
</protein>
<evidence type="ECO:0000313" key="2">
    <source>
        <dbReference type="Proteomes" id="UP001501734"/>
    </source>
</evidence>
<keyword evidence="2" id="KW-1185">Reference proteome</keyword>
<dbReference type="EMBL" id="BAABDL010000004">
    <property type="protein sequence ID" value="GAA4057454.1"/>
    <property type="molecule type" value="Genomic_DNA"/>
</dbReference>
<reference evidence="2" key="1">
    <citation type="journal article" date="2019" name="Int. J. Syst. Evol. Microbiol.">
        <title>The Global Catalogue of Microorganisms (GCM) 10K type strain sequencing project: providing services to taxonomists for standard genome sequencing and annotation.</title>
        <authorList>
            <consortium name="The Broad Institute Genomics Platform"/>
            <consortium name="The Broad Institute Genome Sequencing Center for Infectious Disease"/>
            <person name="Wu L."/>
            <person name="Ma J."/>
        </authorList>
    </citation>
    <scope>NUCLEOTIDE SEQUENCE [LARGE SCALE GENOMIC DNA]</scope>
    <source>
        <strain evidence="2">JCM 17250</strain>
    </source>
</reference>
<evidence type="ECO:0000313" key="1">
    <source>
        <dbReference type="EMBL" id="GAA4057454.1"/>
    </source>
</evidence>
<name>A0ABP7V1H2_9BACI</name>
<accession>A0ABP7V1H2</accession>
<sequence>MAIGEEKVAIEEIRSKCVKAGLSNTMIDRITTFREFAGDSLVFGRRDITKYFSFSYSNAGKIIASMRKANILVNVVGEGKGKYRFKL</sequence>
<gene>
    <name evidence="1" type="ORF">GCM10022410_01060</name>
</gene>
<dbReference type="Proteomes" id="UP001501734">
    <property type="component" value="Unassembled WGS sequence"/>
</dbReference>
<comment type="caution">
    <text evidence="1">The sequence shown here is derived from an EMBL/GenBank/DDBJ whole genome shotgun (WGS) entry which is preliminary data.</text>
</comment>
<organism evidence="1 2">
    <name type="scientific">Amphibacillus indicireducens</name>
    <dbReference type="NCBI Taxonomy" id="1076330"/>
    <lineage>
        <taxon>Bacteria</taxon>
        <taxon>Bacillati</taxon>
        <taxon>Bacillota</taxon>
        <taxon>Bacilli</taxon>
        <taxon>Bacillales</taxon>
        <taxon>Bacillaceae</taxon>
        <taxon>Amphibacillus</taxon>
    </lineage>
</organism>